<gene>
    <name evidence="1" type="ORF">MRB53_018253</name>
</gene>
<comment type="caution">
    <text evidence="1">The sequence shown here is derived from an EMBL/GenBank/DDBJ whole genome shotgun (WGS) entry which is preliminary data.</text>
</comment>
<accession>A0ACC2M7A0</accession>
<dbReference type="EMBL" id="CM056813">
    <property type="protein sequence ID" value="KAJ8641559.1"/>
    <property type="molecule type" value="Genomic_DNA"/>
</dbReference>
<protein>
    <submittedName>
        <fullName evidence="1">Uncharacterized protein</fullName>
    </submittedName>
</protein>
<dbReference type="Proteomes" id="UP001234297">
    <property type="component" value="Chromosome 5"/>
</dbReference>
<reference evidence="1 2" key="1">
    <citation type="journal article" date="2022" name="Hortic Res">
        <title>A haplotype resolved chromosomal level avocado genome allows analysis of novel avocado genes.</title>
        <authorList>
            <person name="Nath O."/>
            <person name="Fletcher S.J."/>
            <person name="Hayward A."/>
            <person name="Shaw L.M."/>
            <person name="Masouleh A.K."/>
            <person name="Furtado A."/>
            <person name="Henry R.J."/>
            <person name="Mitter N."/>
        </authorList>
    </citation>
    <scope>NUCLEOTIDE SEQUENCE [LARGE SCALE GENOMIC DNA]</scope>
    <source>
        <strain evidence="2">cv. Hass</strain>
    </source>
</reference>
<name>A0ACC2M7A0_PERAE</name>
<proteinExistence type="predicted"/>
<evidence type="ECO:0000313" key="2">
    <source>
        <dbReference type="Proteomes" id="UP001234297"/>
    </source>
</evidence>
<evidence type="ECO:0000313" key="1">
    <source>
        <dbReference type="EMBL" id="KAJ8641559.1"/>
    </source>
</evidence>
<sequence>MSSTSAAINIPESSTDAKAVPEPSTDAKAVAAVSTPIIATSATKRLGGWRRGIAILDFLLRLCAIVAALAATITMGTTDQTLPFFTQFFQFEASYDDLPTFTFFVIGNAIVSGYLVLSLPFSIVTIVRPHAVGIRFLLVLFDTAMLALSTAASSAAAAIVYLAHNGNSSANWIAICQQFNDFCQRISGAVVASFIAAAIFIVIVIMSAFALRRP</sequence>
<organism evidence="1 2">
    <name type="scientific">Persea americana</name>
    <name type="common">Avocado</name>
    <dbReference type="NCBI Taxonomy" id="3435"/>
    <lineage>
        <taxon>Eukaryota</taxon>
        <taxon>Viridiplantae</taxon>
        <taxon>Streptophyta</taxon>
        <taxon>Embryophyta</taxon>
        <taxon>Tracheophyta</taxon>
        <taxon>Spermatophyta</taxon>
        <taxon>Magnoliopsida</taxon>
        <taxon>Magnoliidae</taxon>
        <taxon>Laurales</taxon>
        <taxon>Lauraceae</taxon>
        <taxon>Persea</taxon>
    </lineage>
</organism>
<keyword evidence="2" id="KW-1185">Reference proteome</keyword>